<dbReference type="FunFam" id="1.10.510.10:FF:000060">
    <property type="entry name" value="G-type lectin S-receptor-like serine/threonine-protein kinase"/>
    <property type="match status" value="1"/>
</dbReference>
<protein>
    <recommendedName>
        <fullName evidence="19">Protein kinase domain-containing protein</fullName>
    </recommendedName>
</protein>
<name>A0AAV7DTE0_ARIFI</name>
<evidence type="ECO:0000256" key="5">
    <source>
        <dbReference type="ARBA" id="ARBA00022527"/>
    </source>
</evidence>
<keyword evidence="15" id="KW-0675">Receptor</keyword>
<dbReference type="Proteomes" id="UP000825729">
    <property type="component" value="Unassembled WGS sequence"/>
</dbReference>
<evidence type="ECO:0000256" key="13">
    <source>
        <dbReference type="ARBA" id="ARBA00023136"/>
    </source>
</evidence>
<evidence type="ECO:0000259" key="19">
    <source>
        <dbReference type="PROSITE" id="PS50011"/>
    </source>
</evidence>
<evidence type="ECO:0000256" key="6">
    <source>
        <dbReference type="ARBA" id="ARBA00022679"/>
    </source>
</evidence>
<dbReference type="GO" id="GO:0005524">
    <property type="term" value="F:ATP binding"/>
    <property type="evidence" value="ECO:0007669"/>
    <property type="project" value="UniProtKB-KW"/>
</dbReference>
<feature type="compositionally biased region" description="Low complexity" evidence="17">
    <location>
        <begin position="234"/>
        <end position="247"/>
    </location>
</feature>
<keyword evidence="11" id="KW-0067">ATP-binding</keyword>
<dbReference type="InterPro" id="IPR011009">
    <property type="entry name" value="Kinase-like_dom_sf"/>
</dbReference>
<evidence type="ECO:0000256" key="9">
    <source>
        <dbReference type="ARBA" id="ARBA00022741"/>
    </source>
</evidence>
<comment type="caution">
    <text evidence="20">The sequence shown here is derived from an EMBL/GenBank/DDBJ whole genome shotgun (WGS) entry which is preliminary data.</text>
</comment>
<dbReference type="InterPro" id="IPR008271">
    <property type="entry name" value="Ser/Thr_kinase_AS"/>
</dbReference>
<proteinExistence type="inferred from homology"/>
<keyword evidence="9" id="KW-0547">Nucleotide-binding</keyword>
<dbReference type="GO" id="GO:0005886">
    <property type="term" value="C:plasma membrane"/>
    <property type="evidence" value="ECO:0007669"/>
    <property type="project" value="UniProtKB-SubCell"/>
</dbReference>
<dbReference type="AlphaFoldDB" id="A0AAV7DTE0"/>
<keyword evidence="7 18" id="KW-0812">Transmembrane</keyword>
<feature type="transmembrane region" description="Helical" evidence="18">
    <location>
        <begin position="276"/>
        <end position="298"/>
    </location>
</feature>
<dbReference type="PRINTS" id="PR00347">
    <property type="entry name" value="THAUMATIN"/>
</dbReference>
<dbReference type="FunFam" id="3.30.200.20:FF:000330">
    <property type="entry name" value="G-type lectin S-receptor-like serine/threonine-protein kinase At4g03230"/>
    <property type="match status" value="1"/>
</dbReference>
<dbReference type="EMBL" id="JAINDJ010000008">
    <property type="protein sequence ID" value="KAG9439544.1"/>
    <property type="molecule type" value="Genomic_DNA"/>
</dbReference>
<gene>
    <name evidence="20" type="ORF">H6P81_019709</name>
</gene>
<dbReference type="PANTHER" id="PTHR27002:SF926">
    <property type="entry name" value="OS07G0535800 PROTEIN"/>
    <property type="match status" value="1"/>
</dbReference>
<evidence type="ECO:0000256" key="17">
    <source>
        <dbReference type="SAM" id="MobiDB-lite"/>
    </source>
</evidence>
<evidence type="ECO:0000256" key="11">
    <source>
        <dbReference type="ARBA" id="ARBA00022840"/>
    </source>
</evidence>
<dbReference type="Pfam" id="PF00314">
    <property type="entry name" value="Thaumatin"/>
    <property type="match status" value="1"/>
</dbReference>
<dbReference type="Gene3D" id="1.10.510.10">
    <property type="entry name" value="Transferase(Phosphotransferase) domain 1"/>
    <property type="match status" value="1"/>
</dbReference>
<dbReference type="SUPFAM" id="SSF56112">
    <property type="entry name" value="Protein kinase-like (PK-like)"/>
    <property type="match status" value="1"/>
</dbReference>
<evidence type="ECO:0000256" key="14">
    <source>
        <dbReference type="ARBA" id="ARBA00023157"/>
    </source>
</evidence>
<dbReference type="SMART" id="SM00220">
    <property type="entry name" value="S_TKc"/>
    <property type="match status" value="1"/>
</dbReference>
<dbReference type="PROSITE" id="PS51367">
    <property type="entry name" value="THAUMATIN_2"/>
    <property type="match status" value="1"/>
</dbReference>
<evidence type="ECO:0000313" key="20">
    <source>
        <dbReference type="EMBL" id="KAG9439544.1"/>
    </source>
</evidence>
<dbReference type="Pfam" id="PF11883">
    <property type="entry name" value="DUF3403"/>
    <property type="match status" value="1"/>
</dbReference>
<keyword evidence="10" id="KW-0418">Kinase</keyword>
<feature type="transmembrane region" description="Helical" evidence="18">
    <location>
        <begin position="12"/>
        <end position="29"/>
    </location>
</feature>
<feature type="region of interest" description="Disordered" evidence="17">
    <location>
        <begin position="234"/>
        <end position="269"/>
    </location>
</feature>
<evidence type="ECO:0000256" key="7">
    <source>
        <dbReference type="ARBA" id="ARBA00022692"/>
    </source>
</evidence>
<dbReference type="InterPro" id="IPR001938">
    <property type="entry name" value="Thaumatin"/>
</dbReference>
<keyword evidence="21" id="KW-1185">Reference proteome</keyword>
<keyword evidence="6" id="KW-0808">Transferase</keyword>
<feature type="domain" description="Protein kinase" evidence="19">
    <location>
        <begin position="349"/>
        <end position="627"/>
    </location>
</feature>
<dbReference type="PROSITE" id="PS00316">
    <property type="entry name" value="THAUMATIN_1"/>
    <property type="match status" value="1"/>
</dbReference>
<evidence type="ECO:0000256" key="8">
    <source>
        <dbReference type="ARBA" id="ARBA00022729"/>
    </source>
</evidence>
<evidence type="ECO:0000256" key="16">
    <source>
        <dbReference type="ARBA" id="ARBA00023180"/>
    </source>
</evidence>
<dbReference type="InterPro" id="IPR001245">
    <property type="entry name" value="Ser-Thr/Tyr_kinase_cat_dom"/>
</dbReference>
<evidence type="ECO:0000256" key="2">
    <source>
        <dbReference type="ARBA" id="ARBA00004236"/>
    </source>
</evidence>
<dbReference type="Gene3D" id="2.60.110.10">
    <property type="entry name" value="Thaumatin"/>
    <property type="match status" value="1"/>
</dbReference>
<dbReference type="PROSITE" id="PS00108">
    <property type="entry name" value="PROTEIN_KINASE_ST"/>
    <property type="match status" value="1"/>
</dbReference>
<keyword evidence="14" id="KW-1015">Disulfide bond</keyword>
<dbReference type="Gene3D" id="3.30.200.20">
    <property type="entry name" value="Phosphorylase Kinase, domain 1"/>
    <property type="match status" value="1"/>
</dbReference>
<dbReference type="GO" id="GO:0004674">
    <property type="term" value="F:protein serine/threonine kinase activity"/>
    <property type="evidence" value="ECO:0007669"/>
    <property type="project" value="UniProtKB-KW"/>
</dbReference>
<evidence type="ECO:0000256" key="18">
    <source>
        <dbReference type="SAM" id="Phobius"/>
    </source>
</evidence>
<comment type="subcellular location">
    <subcellularLocation>
        <location evidence="2">Cell membrane</location>
    </subcellularLocation>
    <subcellularLocation>
        <location evidence="1">Membrane</location>
        <topology evidence="1">Single-pass membrane protein</topology>
    </subcellularLocation>
</comment>
<dbReference type="SMART" id="SM00205">
    <property type="entry name" value="THN"/>
    <property type="match status" value="1"/>
</dbReference>
<sequence>MALLEGESISLLRLFSLSLIFALTGGATFEITNQCSYTVWAAAMPRGGGRRLNTGETWTLSVPDNTTLGRIWGRTNCIFNSSGRGTCQTGDCDGVLQCEDYGSTPMTLAEFALNQVGNKDFFDISLVDGFNIPLEFSPMAGCNQTIRCSADINGQCPVELRAPGGCNHPCTVFQASVYCCNNASGCQPTYISNFFKEKCPDAYSYALDDGSATFNCSGGTNYRVLFCPLGASSNRSRSSSPGGRDPGSPTPSPTRTTDEGAPSQSLQPPKGNRRRLLVILAVTLSVAILLSGCILFYLRRCLIIRRRKGNSTKQDQFFPEFIIDKAVSGGHPDLPFFNFDSIAAATDNFSAENKLGEGGFGPVYKGELPNGQDIAVKRLSRSSGQGLEEFKNEIVLIAKLQHRNLVRLLGCCVQSEEKILVYEYLPNKSLDAFLFDPTKATNLNWDTRFQIVEGIVQGLLYLHKHSRLTIIHRDLKASNILLDADMNPKISDFGMARIFSPEETQANTRRVVGTYGYMAPEYAMQGHFSVKSDVFSFGVLLLEIVSGKRNNGHHDFTNSLNLLGYAWQLWNDNRVFELVDPVLQDPHPTWQLERCIHVALLCVQEVSTDRPTMSSVIAMLTTENATLPGPKRPAFFVWDNLVETSTSNKAESYSVNDLTISELHCR</sequence>
<evidence type="ECO:0000256" key="1">
    <source>
        <dbReference type="ARBA" id="ARBA00004167"/>
    </source>
</evidence>
<evidence type="ECO:0000256" key="15">
    <source>
        <dbReference type="ARBA" id="ARBA00023170"/>
    </source>
</evidence>
<keyword evidence="4" id="KW-1003">Cell membrane</keyword>
<evidence type="ECO:0000313" key="21">
    <source>
        <dbReference type="Proteomes" id="UP000825729"/>
    </source>
</evidence>
<dbReference type="FunFam" id="2.60.110.10:FF:000003">
    <property type="entry name" value="Thaumatin I"/>
    <property type="match status" value="1"/>
</dbReference>
<keyword evidence="12 18" id="KW-1133">Transmembrane helix</keyword>
<dbReference type="PANTHER" id="PTHR27002">
    <property type="entry name" value="RECEPTOR-LIKE SERINE/THREONINE-PROTEIN KINASE SD1-8"/>
    <property type="match status" value="1"/>
</dbReference>
<dbReference type="InterPro" id="IPR037176">
    <property type="entry name" value="Osmotin/thaumatin-like_sf"/>
</dbReference>
<organism evidence="20 21">
    <name type="scientific">Aristolochia fimbriata</name>
    <name type="common">White veined hardy Dutchman's pipe vine</name>
    <dbReference type="NCBI Taxonomy" id="158543"/>
    <lineage>
        <taxon>Eukaryota</taxon>
        <taxon>Viridiplantae</taxon>
        <taxon>Streptophyta</taxon>
        <taxon>Embryophyta</taxon>
        <taxon>Tracheophyta</taxon>
        <taxon>Spermatophyta</taxon>
        <taxon>Magnoliopsida</taxon>
        <taxon>Magnoliidae</taxon>
        <taxon>Piperales</taxon>
        <taxon>Aristolochiaceae</taxon>
        <taxon>Aristolochia</taxon>
    </lineage>
</organism>
<evidence type="ECO:0000256" key="3">
    <source>
        <dbReference type="ARBA" id="ARBA00010607"/>
    </source>
</evidence>
<evidence type="ECO:0000256" key="12">
    <source>
        <dbReference type="ARBA" id="ARBA00022989"/>
    </source>
</evidence>
<keyword evidence="5" id="KW-0723">Serine/threonine-protein kinase</keyword>
<dbReference type="Pfam" id="PF07714">
    <property type="entry name" value="PK_Tyr_Ser-Thr"/>
    <property type="match status" value="1"/>
</dbReference>
<dbReference type="CDD" id="cd14066">
    <property type="entry name" value="STKc_IRAK"/>
    <property type="match status" value="1"/>
</dbReference>
<keyword evidence="16" id="KW-0325">Glycoprotein</keyword>
<dbReference type="InterPro" id="IPR017949">
    <property type="entry name" value="Thaumatin_CS"/>
</dbReference>
<evidence type="ECO:0000256" key="10">
    <source>
        <dbReference type="ARBA" id="ARBA00022777"/>
    </source>
</evidence>
<keyword evidence="13 18" id="KW-0472">Membrane</keyword>
<reference evidence="20 21" key="1">
    <citation type="submission" date="2021-07" db="EMBL/GenBank/DDBJ databases">
        <title>The Aristolochia fimbriata genome: insights into angiosperm evolution, floral development and chemical biosynthesis.</title>
        <authorList>
            <person name="Jiao Y."/>
        </authorList>
    </citation>
    <scope>NUCLEOTIDE SEQUENCE [LARGE SCALE GENOMIC DNA]</scope>
    <source>
        <strain evidence="20">IBCAS-2021</strain>
        <tissue evidence="20">Leaf</tissue>
    </source>
</reference>
<dbReference type="InterPro" id="IPR000719">
    <property type="entry name" value="Prot_kinase_dom"/>
</dbReference>
<comment type="similarity">
    <text evidence="3">Belongs to the thaumatin family.</text>
</comment>
<dbReference type="PROSITE" id="PS50011">
    <property type="entry name" value="PROTEIN_KINASE_DOM"/>
    <property type="match status" value="1"/>
</dbReference>
<accession>A0AAV7DTE0</accession>
<evidence type="ECO:0000256" key="4">
    <source>
        <dbReference type="ARBA" id="ARBA00022475"/>
    </source>
</evidence>
<keyword evidence="8" id="KW-0732">Signal</keyword>
<dbReference type="InterPro" id="IPR021820">
    <property type="entry name" value="S-locus_recpt_kinase_C"/>
</dbReference>
<dbReference type="SUPFAM" id="SSF49870">
    <property type="entry name" value="Osmotin, thaumatin-like protein"/>
    <property type="match status" value="1"/>
</dbReference>